<reference evidence="2 3" key="1">
    <citation type="submission" date="2017-01" db="EMBL/GenBank/DDBJ databases">
        <authorList>
            <person name="Mah S.A."/>
            <person name="Swanson W.J."/>
            <person name="Moy G.W."/>
            <person name="Vacquier V.D."/>
        </authorList>
    </citation>
    <scope>NUCLEOTIDE SEQUENCE [LARGE SCALE GENOMIC DNA]</scope>
    <source>
        <strain evidence="2 3">DSM 16927</strain>
    </source>
</reference>
<keyword evidence="4" id="KW-1185">Reference proteome</keyword>
<dbReference type="KEGG" id="cjt:EG359_10180"/>
<accession>A0A1N7I4X7</accession>
<evidence type="ECO:0000313" key="4">
    <source>
        <dbReference type="Proteomes" id="UP000279541"/>
    </source>
</evidence>
<dbReference type="OrthoDB" id="1260336at2"/>
<dbReference type="AlphaFoldDB" id="A0A1N7I4X7"/>
<organism evidence="2 3">
    <name type="scientific">Chryseobacterium joostei</name>
    <dbReference type="NCBI Taxonomy" id="112234"/>
    <lineage>
        <taxon>Bacteria</taxon>
        <taxon>Pseudomonadati</taxon>
        <taxon>Bacteroidota</taxon>
        <taxon>Flavobacteriia</taxon>
        <taxon>Flavobacteriales</taxon>
        <taxon>Weeksellaceae</taxon>
        <taxon>Chryseobacterium group</taxon>
        <taxon>Chryseobacterium</taxon>
    </lineage>
</organism>
<name>A0A1N7I4X7_9FLAO</name>
<proteinExistence type="predicted"/>
<dbReference type="EMBL" id="FTNZ01000002">
    <property type="protein sequence ID" value="SIS32092.1"/>
    <property type="molecule type" value="Genomic_DNA"/>
</dbReference>
<dbReference type="EMBL" id="CP033926">
    <property type="protein sequence ID" value="AZA99966.1"/>
    <property type="molecule type" value="Genomic_DNA"/>
</dbReference>
<dbReference type="STRING" id="112234.SAMN05421768_102683"/>
<dbReference type="Proteomes" id="UP000186106">
    <property type="component" value="Unassembled WGS sequence"/>
</dbReference>
<evidence type="ECO:0000313" key="1">
    <source>
        <dbReference type="EMBL" id="AZA99966.1"/>
    </source>
</evidence>
<reference evidence="1 4" key="2">
    <citation type="submission" date="2018-11" db="EMBL/GenBank/DDBJ databases">
        <title>Proposal to divide the Flavobacteriaceae and reorganize its genera based on Amino Acid Identity values calculated from whole genome sequences.</title>
        <authorList>
            <person name="Nicholson A.C."/>
            <person name="Gulvik C.A."/>
            <person name="Whitney A.M."/>
            <person name="Humrighouse B.W."/>
            <person name="Bell M."/>
            <person name="Holmes B."/>
            <person name="Steigerwalt A.G."/>
            <person name="Villarma A."/>
            <person name="Sheth M."/>
            <person name="Batra D."/>
            <person name="Pryor J."/>
            <person name="Bernardet J.-F."/>
            <person name="Hugo C."/>
            <person name="Kampfer P."/>
            <person name="Newman J."/>
            <person name="McQuiston J.R."/>
        </authorList>
    </citation>
    <scope>NUCLEOTIDE SEQUENCE [LARGE SCALE GENOMIC DNA]</scope>
    <source>
        <strain evidence="1 4">DSM 16927</strain>
    </source>
</reference>
<gene>
    <name evidence="1" type="ORF">EG359_10180</name>
    <name evidence="2" type="ORF">SAMN05421768_102683</name>
</gene>
<sequence>MNNIEKLLNSLIEQAELFLKENGEFAPFGTYIRANGDLTYIGAYSETTDSNEMYDLLIQGVREDLKDEDIRATAIAWNGTVDGKDVIVTEVFLSLDGNYQSIHPYTIENGSVIFGDEIKPRINR</sequence>
<evidence type="ECO:0008006" key="5">
    <source>
        <dbReference type="Google" id="ProtNLM"/>
    </source>
</evidence>
<dbReference type="RefSeq" id="WP_076352723.1">
    <property type="nucleotide sequence ID" value="NZ_CP033926.1"/>
</dbReference>
<protein>
    <recommendedName>
        <fullName evidence="5">Nuclear transport factor 2 family protein</fullName>
    </recommendedName>
</protein>
<evidence type="ECO:0000313" key="3">
    <source>
        <dbReference type="Proteomes" id="UP000186106"/>
    </source>
</evidence>
<dbReference type="Proteomes" id="UP000279541">
    <property type="component" value="Chromosome"/>
</dbReference>
<evidence type="ECO:0000313" key="2">
    <source>
        <dbReference type="EMBL" id="SIS32092.1"/>
    </source>
</evidence>